<comment type="caution">
    <text evidence="2">The sequence shown here is derived from an EMBL/GenBank/DDBJ whole genome shotgun (WGS) entry which is preliminary data.</text>
</comment>
<evidence type="ECO:0000313" key="4">
    <source>
        <dbReference type="Proteomes" id="UP000193642"/>
    </source>
</evidence>
<dbReference type="AlphaFoldDB" id="A0A1Y2ARD7"/>
<dbReference type="EMBL" id="MCGO01000134">
    <property type="protein sequence ID" value="ORY25111.1"/>
    <property type="molecule type" value="Genomic_DNA"/>
</dbReference>
<name>A0A1Y2ARD7_9FUNG</name>
<evidence type="ECO:0000313" key="1">
    <source>
        <dbReference type="EMBL" id="ORY25108.1"/>
    </source>
</evidence>
<evidence type="ECO:0000313" key="3">
    <source>
        <dbReference type="EMBL" id="ORY42935.1"/>
    </source>
</evidence>
<organism evidence="2 4">
    <name type="scientific">Rhizoclosmatium globosum</name>
    <dbReference type="NCBI Taxonomy" id="329046"/>
    <lineage>
        <taxon>Eukaryota</taxon>
        <taxon>Fungi</taxon>
        <taxon>Fungi incertae sedis</taxon>
        <taxon>Chytridiomycota</taxon>
        <taxon>Chytridiomycota incertae sedis</taxon>
        <taxon>Chytridiomycetes</taxon>
        <taxon>Chytridiales</taxon>
        <taxon>Chytriomycetaceae</taxon>
        <taxon>Rhizoclosmatium</taxon>
    </lineage>
</organism>
<keyword evidence="4" id="KW-1185">Reference proteome</keyword>
<dbReference type="EMBL" id="MCGO01000134">
    <property type="protein sequence ID" value="ORY25108.1"/>
    <property type="molecule type" value="Genomic_DNA"/>
</dbReference>
<dbReference type="Proteomes" id="UP000193642">
    <property type="component" value="Unassembled WGS sequence"/>
</dbReference>
<sequence>MSIRSHPLTLAQHSCHACGSWFHYDGRSQPPPDLTLLPFCSFLCHSTSFAVFSAFKPSKKERNDIQRRVHETIELYKASPKWTSELPAEVDSFVKTLIGNGSKNPGLKFKSVFVSKNPNDHPTNQLIVSEALMDQSIGYLCVFESVKKNLIFVLIKPFQTSEILDDQLKVNKALVAKYRQKGKGVLPGPSTNSHDMRPLTEFDFVKKEDIPKHRGVWNAAVIQEQAHPEKPLKVISQQLSGCGVFHNFFSFQVASKLSAALARTLVETFFPIAGERLKAISNGLGSATNPDNDAAKLFIKDLNQGFNLHCLSLNVPVVPHKDRNNDKLVPTVMMYTGNWPSYAWLPEYGMYLGVYHGVITLCYADSLQHGSEFFLMPEQERFVNIFASHTSVFREFGQC</sequence>
<accession>A0A1Y2ARD7</accession>
<reference evidence="2 4" key="1">
    <citation type="submission" date="2016-07" db="EMBL/GenBank/DDBJ databases">
        <title>Pervasive Adenine N6-methylation of Active Genes in Fungi.</title>
        <authorList>
            <consortium name="DOE Joint Genome Institute"/>
            <person name="Mondo S.J."/>
            <person name="Dannebaum R.O."/>
            <person name="Kuo R.C."/>
            <person name="Labutti K."/>
            <person name="Haridas S."/>
            <person name="Kuo A."/>
            <person name="Salamov A."/>
            <person name="Ahrendt S.R."/>
            <person name="Lipzen A."/>
            <person name="Sullivan W."/>
            <person name="Andreopoulos W.B."/>
            <person name="Clum A."/>
            <person name="Lindquist E."/>
            <person name="Daum C."/>
            <person name="Ramamoorthy G.K."/>
            <person name="Gryganskyi A."/>
            <person name="Culley D."/>
            <person name="Magnuson J.K."/>
            <person name="James T.Y."/>
            <person name="O'Malley M.A."/>
            <person name="Stajich J.E."/>
            <person name="Spatafora J.W."/>
            <person name="Visel A."/>
            <person name="Grigoriev I.V."/>
        </authorList>
    </citation>
    <scope>NUCLEOTIDE SEQUENCE [LARGE SCALE GENOMIC DNA]</scope>
    <source>
        <strain evidence="2 4">JEL800</strain>
    </source>
</reference>
<protein>
    <submittedName>
        <fullName evidence="2">Uncharacterized protein</fullName>
    </submittedName>
</protein>
<dbReference type="EMBL" id="MCGO01000027">
    <property type="protein sequence ID" value="ORY42935.1"/>
    <property type="molecule type" value="Genomic_DNA"/>
</dbReference>
<gene>
    <name evidence="3" type="ORF">BCR33DRAFT_290050</name>
    <name evidence="1" type="ORF">BCR33DRAFT_774544</name>
    <name evidence="2" type="ORF">BCR33DRAFT_795523</name>
</gene>
<proteinExistence type="predicted"/>
<evidence type="ECO:0000313" key="2">
    <source>
        <dbReference type="EMBL" id="ORY25111.1"/>
    </source>
</evidence>